<feature type="region of interest" description="Disordered" evidence="1">
    <location>
        <begin position="142"/>
        <end position="179"/>
    </location>
</feature>
<dbReference type="Gene3D" id="1.25.40.10">
    <property type="entry name" value="Tetratricopeptide repeat domain"/>
    <property type="match status" value="1"/>
</dbReference>
<evidence type="ECO:0000313" key="3">
    <source>
        <dbReference type="EMBL" id="PIS07919.1"/>
    </source>
</evidence>
<keyword evidence="2" id="KW-0472">Membrane</keyword>
<comment type="caution">
    <text evidence="3">The sequence shown here is derived from an EMBL/GenBank/DDBJ whole genome shotgun (WGS) entry which is preliminary data.</text>
</comment>
<gene>
    <name evidence="3" type="ORF">COT78_01035</name>
</gene>
<name>A0A2H0W761_9BACT</name>
<dbReference type="SUPFAM" id="SSF48452">
    <property type="entry name" value="TPR-like"/>
    <property type="match status" value="1"/>
</dbReference>
<evidence type="ECO:0000256" key="2">
    <source>
        <dbReference type="SAM" id="Phobius"/>
    </source>
</evidence>
<accession>A0A2H0W761</accession>
<feature type="compositionally biased region" description="Polar residues" evidence="1">
    <location>
        <begin position="143"/>
        <end position="155"/>
    </location>
</feature>
<feature type="compositionally biased region" description="Low complexity" evidence="1">
    <location>
        <begin position="164"/>
        <end position="179"/>
    </location>
</feature>
<evidence type="ECO:0000313" key="4">
    <source>
        <dbReference type="Proteomes" id="UP000231382"/>
    </source>
</evidence>
<dbReference type="InterPro" id="IPR011055">
    <property type="entry name" value="Dup_hybrid_motif"/>
</dbReference>
<dbReference type="Proteomes" id="UP000231382">
    <property type="component" value="Unassembled WGS sequence"/>
</dbReference>
<feature type="transmembrane region" description="Helical" evidence="2">
    <location>
        <begin position="7"/>
        <end position="32"/>
    </location>
</feature>
<reference evidence="4" key="1">
    <citation type="submission" date="2017-09" db="EMBL/GenBank/DDBJ databases">
        <title>Depth-based differentiation of microbial function through sediment-hosted aquifers and enrichment of novel symbionts in the deep terrestrial subsurface.</title>
        <authorList>
            <person name="Probst A.J."/>
            <person name="Ladd B."/>
            <person name="Jarett J.K."/>
            <person name="Geller-Mcgrath D.E."/>
            <person name="Sieber C.M.K."/>
            <person name="Emerson J.B."/>
            <person name="Anantharaman K."/>
            <person name="Thomas B.C."/>
            <person name="Malmstrom R."/>
            <person name="Stieglmeier M."/>
            <person name="Klingl A."/>
            <person name="Woyke T."/>
            <person name="Ryan C.M."/>
            <person name="Banfield J.F."/>
        </authorList>
    </citation>
    <scope>NUCLEOTIDE SEQUENCE [LARGE SCALE GENOMIC DNA]</scope>
</reference>
<protein>
    <submittedName>
        <fullName evidence="3">Uncharacterized protein</fullName>
    </submittedName>
</protein>
<evidence type="ECO:0000256" key="1">
    <source>
        <dbReference type="SAM" id="MobiDB-lite"/>
    </source>
</evidence>
<dbReference type="EMBL" id="PEZW01000008">
    <property type="protein sequence ID" value="PIS07919.1"/>
    <property type="molecule type" value="Genomic_DNA"/>
</dbReference>
<dbReference type="AlphaFoldDB" id="A0A2H0W761"/>
<dbReference type="SUPFAM" id="SSF51261">
    <property type="entry name" value="Duplicated hybrid motif"/>
    <property type="match status" value="1"/>
</dbReference>
<keyword evidence="2" id="KW-1133">Transmembrane helix</keyword>
<keyword evidence="2" id="KW-0812">Transmembrane</keyword>
<dbReference type="Gene3D" id="2.70.70.10">
    <property type="entry name" value="Glucose Permease (Domain IIA)"/>
    <property type="match status" value="1"/>
</dbReference>
<proteinExistence type="predicted"/>
<organism evidence="3 4">
    <name type="scientific">Candidatus Berkelbacteria bacterium CG10_big_fil_rev_8_21_14_0_10_43_13</name>
    <dbReference type="NCBI Taxonomy" id="1974514"/>
    <lineage>
        <taxon>Bacteria</taxon>
        <taxon>Candidatus Berkelbacteria</taxon>
    </lineage>
</organism>
<dbReference type="InterPro" id="IPR011990">
    <property type="entry name" value="TPR-like_helical_dom_sf"/>
</dbReference>
<sequence>MTRYKIGFIPIGLAVIIVGGTFFASGGTYIGVTYYQSNKLIEEADNLIAEGKYTDAIVRYDKAKKKWRWAKIQTKKSDAEGLNKEENLAKKGEANFGQGEWQKCLEYLGQVTPKYPKYGEIQTRYSDCQKKLDEQNVAETAVLETQKSANSTPDQTTTKKKTTTDTASVTPTASPASPAAVEVPPTLYLPYSTSSILPSAMTPMGETIYHPKPQNPQGHPGVDFQWENPSEIPTIIASMDATVTAITDNSSHAGTYDIETASGKWGVDYCELGSVREGLKVGDIVKVGDLIGTPQHPVAITDLPNFRMIHWQFGYIRDAGNETGVATRICPLSYFSANAKSTIESLWTNTSATELKANAPDICSGDFK</sequence>